<dbReference type="Pfam" id="PF12138">
    <property type="entry name" value="Spherulin4"/>
    <property type="match status" value="1"/>
</dbReference>
<name>A0AB34L782_9PEZI</name>
<dbReference type="PANTHER" id="PTHR35040">
    <property type="match status" value="1"/>
</dbReference>
<protein>
    <submittedName>
        <fullName evidence="1">Uncharacterized protein</fullName>
    </submittedName>
</protein>
<sequence length="267" mass="29765">MYLRDFIVAASAALVATAAPLKKRIAPNPNLAVDLPLYSWPIDGAWDEVYRALSDNPQTQFNIIINPDSGPGEYPPNSDYTGGVAKLNSASNAHVYGYLRTGFTDRSISDIQADAENYAQWNSHSGEDIHLDGIFVDEAPSELDKLDYMKSVHDAIHGAFPNGIQIWTNPGTTIPSEFYDYADTVTAFETGYNWWMDPTREAIPWDLHHKSSVMIMRYEGDANDGGPAEQAQILIDRGFKSGFLWGQEGYQEFSRVWGKFADAIKQD</sequence>
<dbReference type="Proteomes" id="UP000803884">
    <property type="component" value="Unassembled WGS sequence"/>
</dbReference>
<evidence type="ECO:0000313" key="2">
    <source>
        <dbReference type="Proteomes" id="UP000803884"/>
    </source>
</evidence>
<evidence type="ECO:0000313" key="1">
    <source>
        <dbReference type="EMBL" id="KAL1591155.1"/>
    </source>
</evidence>
<dbReference type="AlphaFoldDB" id="A0AB34L782"/>
<reference evidence="1 2" key="1">
    <citation type="journal article" date="2020" name="Microbiol. Resour. Announc.">
        <title>Draft Genome Sequence of a Cladosporium Species Isolated from the Mesophotic Ascidian Didemnum maculosum.</title>
        <authorList>
            <person name="Gioti A."/>
            <person name="Siaperas R."/>
            <person name="Nikolaivits E."/>
            <person name="Le Goff G."/>
            <person name="Ouazzani J."/>
            <person name="Kotoulas G."/>
            <person name="Topakas E."/>
        </authorList>
    </citation>
    <scope>NUCLEOTIDE SEQUENCE [LARGE SCALE GENOMIC DNA]</scope>
    <source>
        <strain evidence="1 2">TM138-S3</strain>
    </source>
</reference>
<dbReference type="GeneID" id="96001771"/>
<gene>
    <name evidence="1" type="ORF">WHR41_00327</name>
</gene>
<dbReference type="InterPro" id="IPR021986">
    <property type="entry name" value="Spherulin4"/>
</dbReference>
<proteinExistence type="predicted"/>
<dbReference type="PANTHER" id="PTHR35040:SF9">
    <property type="entry name" value="4-LIKE CELL SURFACE PROTEIN, PUTATIVE (AFU_ORTHOLOGUE AFUA_4G14080)-RELATED"/>
    <property type="match status" value="1"/>
</dbReference>
<dbReference type="EMBL" id="JAAQHG020000001">
    <property type="protein sequence ID" value="KAL1591155.1"/>
    <property type="molecule type" value="Genomic_DNA"/>
</dbReference>
<dbReference type="RefSeq" id="XP_069234260.1">
    <property type="nucleotide sequence ID" value="XM_069368933.1"/>
</dbReference>
<accession>A0AB34L782</accession>
<organism evidence="1 2">
    <name type="scientific">Cladosporium halotolerans</name>
    <dbReference type="NCBI Taxonomy" id="1052096"/>
    <lineage>
        <taxon>Eukaryota</taxon>
        <taxon>Fungi</taxon>
        <taxon>Dikarya</taxon>
        <taxon>Ascomycota</taxon>
        <taxon>Pezizomycotina</taxon>
        <taxon>Dothideomycetes</taxon>
        <taxon>Dothideomycetidae</taxon>
        <taxon>Cladosporiales</taxon>
        <taxon>Cladosporiaceae</taxon>
        <taxon>Cladosporium</taxon>
    </lineage>
</organism>
<comment type="caution">
    <text evidence="1">The sequence shown here is derived from an EMBL/GenBank/DDBJ whole genome shotgun (WGS) entry which is preliminary data.</text>
</comment>
<keyword evidence="2" id="KW-1185">Reference proteome</keyword>